<dbReference type="InParanoid" id="I7MI75"/>
<proteinExistence type="predicted"/>
<dbReference type="GeneID" id="7845297"/>
<evidence type="ECO:0000313" key="3">
    <source>
        <dbReference type="Proteomes" id="UP000009168"/>
    </source>
</evidence>
<protein>
    <submittedName>
        <fullName evidence="2">Uncharacterized protein</fullName>
    </submittedName>
</protein>
<keyword evidence="3" id="KW-1185">Reference proteome</keyword>
<evidence type="ECO:0000313" key="2">
    <source>
        <dbReference type="EMBL" id="EAS03954.4"/>
    </source>
</evidence>
<feature type="region of interest" description="Disordered" evidence="1">
    <location>
        <begin position="135"/>
        <end position="157"/>
    </location>
</feature>
<dbReference type="RefSeq" id="XP_001024199.4">
    <property type="nucleotide sequence ID" value="XM_001024199.4"/>
</dbReference>
<evidence type="ECO:0000256" key="1">
    <source>
        <dbReference type="SAM" id="MobiDB-lite"/>
    </source>
</evidence>
<reference evidence="3" key="1">
    <citation type="journal article" date="2006" name="PLoS Biol.">
        <title>Macronuclear genome sequence of the ciliate Tetrahymena thermophila, a model eukaryote.</title>
        <authorList>
            <person name="Eisen J.A."/>
            <person name="Coyne R.S."/>
            <person name="Wu M."/>
            <person name="Wu D."/>
            <person name="Thiagarajan M."/>
            <person name="Wortman J.R."/>
            <person name="Badger J.H."/>
            <person name="Ren Q."/>
            <person name="Amedeo P."/>
            <person name="Jones K.M."/>
            <person name="Tallon L.J."/>
            <person name="Delcher A.L."/>
            <person name="Salzberg S.L."/>
            <person name="Silva J.C."/>
            <person name="Haas B.J."/>
            <person name="Majoros W.H."/>
            <person name="Farzad M."/>
            <person name="Carlton J.M."/>
            <person name="Smith R.K. Jr."/>
            <person name="Garg J."/>
            <person name="Pearlman R.E."/>
            <person name="Karrer K.M."/>
            <person name="Sun L."/>
            <person name="Manning G."/>
            <person name="Elde N.C."/>
            <person name="Turkewitz A.P."/>
            <person name="Asai D.J."/>
            <person name="Wilkes D.E."/>
            <person name="Wang Y."/>
            <person name="Cai H."/>
            <person name="Collins K."/>
            <person name="Stewart B.A."/>
            <person name="Lee S.R."/>
            <person name="Wilamowska K."/>
            <person name="Weinberg Z."/>
            <person name="Ruzzo W.L."/>
            <person name="Wloga D."/>
            <person name="Gaertig J."/>
            <person name="Frankel J."/>
            <person name="Tsao C.-C."/>
            <person name="Gorovsky M.A."/>
            <person name="Keeling P.J."/>
            <person name="Waller R.F."/>
            <person name="Patron N.J."/>
            <person name="Cherry J.M."/>
            <person name="Stover N.A."/>
            <person name="Krieger C.J."/>
            <person name="del Toro C."/>
            <person name="Ryder H.F."/>
            <person name="Williamson S.C."/>
            <person name="Barbeau R.A."/>
            <person name="Hamilton E.P."/>
            <person name="Orias E."/>
        </authorList>
    </citation>
    <scope>NUCLEOTIDE SEQUENCE [LARGE SCALE GENOMIC DNA]</scope>
    <source>
        <strain evidence="3">SB210</strain>
    </source>
</reference>
<dbReference type="Proteomes" id="UP000009168">
    <property type="component" value="Unassembled WGS sequence"/>
</dbReference>
<gene>
    <name evidence="2" type="ORF">TTHERM_00456920</name>
</gene>
<dbReference type="EMBL" id="GG662464">
    <property type="protein sequence ID" value="EAS03954.4"/>
    <property type="molecule type" value="Genomic_DNA"/>
</dbReference>
<name>I7MI75_TETTS</name>
<accession>I7MI75</accession>
<feature type="region of interest" description="Disordered" evidence="1">
    <location>
        <begin position="284"/>
        <end position="307"/>
    </location>
</feature>
<dbReference type="KEGG" id="tet:TTHERM_00456920"/>
<organism evidence="2 3">
    <name type="scientific">Tetrahymena thermophila (strain SB210)</name>
    <dbReference type="NCBI Taxonomy" id="312017"/>
    <lineage>
        <taxon>Eukaryota</taxon>
        <taxon>Sar</taxon>
        <taxon>Alveolata</taxon>
        <taxon>Ciliophora</taxon>
        <taxon>Intramacronucleata</taxon>
        <taxon>Oligohymenophorea</taxon>
        <taxon>Hymenostomatida</taxon>
        <taxon>Tetrahymenina</taxon>
        <taxon>Tetrahymenidae</taxon>
        <taxon>Tetrahymena</taxon>
    </lineage>
</organism>
<dbReference type="AlphaFoldDB" id="I7MI75"/>
<sequence>MRSSTTSLNGNIDNMVMNRFSTQNILPKTKNTQTKHAEEINFNYTPNSQDVNKNNLKILKNKRAIEQITKNKSNDDRKRLSKFEGENLHPSSEIHSKKAMVQYESTSKNYNNEELQAFNPTMPIRGSYRIMNENTLPQIPPKQRGSQQDIQKKKSKKVTINTDDVKIQHIQKENILNISSKQTQEKLTDKKNISDISNDIQSSNFYQNMETNAEKQSRIDGQVKRYMEKIGLKKKDKFPVFYTLDENGNEVKTSLSNPQMYQKFTNQQQPYLLQQKNNTISQKQTNHMNETKQKKLSRAGQSEDKLPTQNENLDDIIKICSEFQKTISNFDKKNQKSARRNQNEFRKLSNHMKQIDIQNLIIQESDDPALQPYFQNLKQSGRIKEPRIKDLLDS</sequence>